<protein>
    <recommendedName>
        <fullName evidence="8">Dilute class unconventional myosin</fullName>
    </recommendedName>
</protein>
<keyword evidence="1" id="KW-0009">Actin-binding</keyword>
<dbReference type="GO" id="GO:0051020">
    <property type="term" value="F:GTPase binding"/>
    <property type="evidence" value="ECO:0007669"/>
    <property type="project" value="TreeGrafter"/>
</dbReference>
<dbReference type="Gene3D" id="1.20.58.130">
    <property type="match status" value="1"/>
</dbReference>
<dbReference type="InterPro" id="IPR002710">
    <property type="entry name" value="Dilute_dom"/>
</dbReference>
<keyword evidence="2" id="KW-0175">Coiled coil</keyword>
<dbReference type="InterPro" id="IPR001609">
    <property type="entry name" value="Myosin_head_motor_dom-like"/>
</dbReference>
<name>A0A7R9KJZ7_9ACAR</name>
<feature type="domain" description="Myosin motor" evidence="5">
    <location>
        <begin position="1"/>
        <end position="147"/>
    </location>
</feature>
<evidence type="ECO:0000259" key="4">
    <source>
        <dbReference type="PROSITE" id="PS51126"/>
    </source>
</evidence>
<sequence length="928" mass="108239">MLFLLGGFEFNNIRAVQQLRACGVLETIRISSNGFPSRWSYPDFANRYRVLRIGTHRKFAKSGSQSQQSGPVPKAAPRKLLRAGSSTSSEIRTLCEDIVKIVYEEKVFSKLSGESEQQTQAQQLFQFGKTKIFFRSGQVALLERIRSQKLKECAVLLQRMIRGWLVKRRYLKIRFTIMRLQCYGRAFLARKLYLHLKLTKAATRIQTKWRAWSTRKKFLKIKRTAIGLQQYGRGLIARRKFLTIKQHLAAVTIQRFWRGYTARKAYQQRIRRVIIVQSLIRRFLAKRELKKLRIEARSVEHVTNLNKGLERKIIELQQKVDDLNSERKALIQTDGEISEYKSQFSRFETEIKNLKNEMKQKDIQFQALEDEMNESKNVNEKLTKDVERHKSKVNDLLTNNAKIRQEADPKLIENAVREKEKLLITKYEKEKKALIDERENERASRQQLLRKYMALEDKYQSGGRGEDDDRSPDISTVSLMMRCSELEQECAKCKQENQEMRELIAASADLDDNERGASLLAQQCAQMQIECDRYREERSNLKTIVLSQESNIKDVSGESELISAFKAIIKQLESELDETKEKNEQMKNEMNSLVTDNNRQQQVIGINSEPIAVNGSEDMITRFKQENTVLKEKCEKLVLENKQIRMDLMRRKILENDEDEEESPNQNDYQNMNYVGMFEYKQQNESLILRILINGEEAFGEFDESLKSFDLSEYRQMFSDIAIWIHQGVIKQCEERIQSLIVPAILEYEGLASSGMYSQSIQRSGSVTDDTNLSPSPTEKPIDSLIKELSYLNRILLLHVIEGDIIHQIFKQLFYFMCSSSLNNLLLRKDLCHWNKAMQIRFNLSSLEQWCREQQIPKWNECVEKLEPIIQATKLLQTRKSEEHIPTIVEMCNKLSSSQIIKILNLYTAGDEERISIKKGLATVLKKI</sequence>
<keyword evidence="1" id="KW-0505">Motor protein</keyword>
<dbReference type="OrthoDB" id="6108017at2759"/>
<dbReference type="Gene3D" id="1.20.5.190">
    <property type="match status" value="3"/>
</dbReference>
<dbReference type="PANTHER" id="PTHR16027:SF6">
    <property type="entry name" value="DILUTE DOMAIN-CONTAINING PROTEIN"/>
    <property type="match status" value="1"/>
</dbReference>
<dbReference type="InterPro" id="IPR052072">
    <property type="entry name" value="Vascular_dev_regulator"/>
</dbReference>
<feature type="coiled-coil region" evidence="2">
    <location>
        <begin position="483"/>
        <end position="640"/>
    </location>
</feature>
<dbReference type="InterPro" id="IPR027417">
    <property type="entry name" value="P-loop_NTPase"/>
</dbReference>
<evidence type="ECO:0000256" key="1">
    <source>
        <dbReference type="PROSITE-ProRule" id="PRU00782"/>
    </source>
</evidence>
<gene>
    <name evidence="6" type="ORF">OSB1V03_LOCUS5120</name>
</gene>
<dbReference type="Pfam" id="PF01843">
    <property type="entry name" value="DIL"/>
    <property type="match status" value="1"/>
</dbReference>
<dbReference type="InterPro" id="IPR000048">
    <property type="entry name" value="IQ_motif_EF-hand-BS"/>
</dbReference>
<evidence type="ECO:0000256" key="3">
    <source>
        <dbReference type="SAM" id="MobiDB-lite"/>
    </source>
</evidence>
<dbReference type="Pfam" id="PF00612">
    <property type="entry name" value="IQ"/>
    <property type="match status" value="4"/>
</dbReference>
<dbReference type="PANTHER" id="PTHR16027">
    <property type="entry name" value="DILUTE DOMAIN-CONTAINING PROTEIN YPR089W"/>
    <property type="match status" value="1"/>
</dbReference>
<dbReference type="CDD" id="cd23767">
    <property type="entry name" value="IQCD"/>
    <property type="match status" value="1"/>
</dbReference>
<accession>A0A7R9KJZ7</accession>
<evidence type="ECO:0000313" key="6">
    <source>
        <dbReference type="EMBL" id="CAD7624679.1"/>
    </source>
</evidence>
<dbReference type="SMART" id="SM01132">
    <property type="entry name" value="DIL"/>
    <property type="match status" value="1"/>
</dbReference>
<feature type="coiled-coil region" evidence="2">
    <location>
        <begin position="299"/>
        <end position="458"/>
    </location>
</feature>
<evidence type="ECO:0000259" key="5">
    <source>
        <dbReference type="PROSITE" id="PS51456"/>
    </source>
</evidence>
<dbReference type="PROSITE" id="PS51456">
    <property type="entry name" value="MYOSIN_MOTOR"/>
    <property type="match status" value="1"/>
</dbReference>
<comment type="caution">
    <text evidence="1">Lacks conserved residue(s) required for the propagation of feature annotation.</text>
</comment>
<evidence type="ECO:0000313" key="7">
    <source>
        <dbReference type="Proteomes" id="UP000759131"/>
    </source>
</evidence>
<evidence type="ECO:0008006" key="8">
    <source>
        <dbReference type="Google" id="ProtNLM"/>
    </source>
</evidence>
<dbReference type="GO" id="GO:0005524">
    <property type="term" value="F:ATP binding"/>
    <property type="evidence" value="ECO:0007669"/>
    <property type="project" value="InterPro"/>
</dbReference>
<dbReference type="Proteomes" id="UP000759131">
    <property type="component" value="Unassembled WGS sequence"/>
</dbReference>
<dbReference type="PROSITE" id="PS50096">
    <property type="entry name" value="IQ"/>
    <property type="match status" value="5"/>
</dbReference>
<dbReference type="SUPFAM" id="SSF52540">
    <property type="entry name" value="P-loop containing nucleoside triphosphate hydrolases"/>
    <property type="match status" value="2"/>
</dbReference>
<dbReference type="EMBL" id="CAJPIZ010002488">
    <property type="protein sequence ID" value="CAG2105109.1"/>
    <property type="molecule type" value="Genomic_DNA"/>
</dbReference>
<dbReference type="Gene3D" id="6.20.240.20">
    <property type="match status" value="1"/>
</dbReference>
<dbReference type="GO" id="GO:0016459">
    <property type="term" value="C:myosin complex"/>
    <property type="evidence" value="ECO:0007669"/>
    <property type="project" value="UniProtKB-KW"/>
</dbReference>
<dbReference type="SMART" id="SM00015">
    <property type="entry name" value="IQ"/>
    <property type="match status" value="6"/>
</dbReference>
<dbReference type="AlphaFoldDB" id="A0A7R9KJZ7"/>
<feature type="domain" description="Dilute" evidence="4">
    <location>
        <begin position="696"/>
        <end position="928"/>
    </location>
</feature>
<dbReference type="GO" id="GO:0003774">
    <property type="term" value="F:cytoskeletal motor activity"/>
    <property type="evidence" value="ECO:0007669"/>
    <property type="project" value="InterPro"/>
</dbReference>
<organism evidence="6">
    <name type="scientific">Medioppia subpectinata</name>
    <dbReference type="NCBI Taxonomy" id="1979941"/>
    <lineage>
        <taxon>Eukaryota</taxon>
        <taxon>Metazoa</taxon>
        <taxon>Ecdysozoa</taxon>
        <taxon>Arthropoda</taxon>
        <taxon>Chelicerata</taxon>
        <taxon>Arachnida</taxon>
        <taxon>Acari</taxon>
        <taxon>Acariformes</taxon>
        <taxon>Sarcoptiformes</taxon>
        <taxon>Oribatida</taxon>
        <taxon>Brachypylina</taxon>
        <taxon>Oppioidea</taxon>
        <taxon>Oppiidae</taxon>
        <taxon>Medioppia</taxon>
    </lineage>
</organism>
<keyword evidence="7" id="KW-1185">Reference proteome</keyword>
<feature type="region of interest" description="Disordered" evidence="3">
    <location>
        <begin position="59"/>
        <end position="84"/>
    </location>
</feature>
<dbReference type="GO" id="GO:0003779">
    <property type="term" value="F:actin binding"/>
    <property type="evidence" value="ECO:0007669"/>
    <property type="project" value="UniProtKB-KW"/>
</dbReference>
<dbReference type="PROSITE" id="PS51126">
    <property type="entry name" value="DILUTE"/>
    <property type="match status" value="1"/>
</dbReference>
<reference evidence="6" key="1">
    <citation type="submission" date="2020-11" db="EMBL/GenBank/DDBJ databases">
        <authorList>
            <person name="Tran Van P."/>
        </authorList>
    </citation>
    <scope>NUCLEOTIDE SEQUENCE</scope>
</reference>
<proteinExistence type="inferred from homology"/>
<dbReference type="EMBL" id="OC857063">
    <property type="protein sequence ID" value="CAD7624679.1"/>
    <property type="molecule type" value="Genomic_DNA"/>
</dbReference>
<keyword evidence="1" id="KW-0518">Myosin</keyword>
<comment type="similarity">
    <text evidence="1">Belongs to the TRAFAC class myosin-kinesin ATPase superfamily. Myosin family.</text>
</comment>
<evidence type="ECO:0000256" key="2">
    <source>
        <dbReference type="SAM" id="Coils"/>
    </source>
</evidence>
<dbReference type="Pfam" id="PF00063">
    <property type="entry name" value="Myosin_head"/>
    <property type="match status" value="1"/>
</dbReference>